<dbReference type="GO" id="GO:0015179">
    <property type="term" value="F:L-amino acid transmembrane transporter activity"/>
    <property type="evidence" value="ECO:0007669"/>
    <property type="project" value="TreeGrafter"/>
</dbReference>
<reference evidence="7" key="1">
    <citation type="submission" date="2017-03" db="EMBL/GenBank/DDBJ databases">
        <title>Genomes of endolithic fungi from Antarctica.</title>
        <authorList>
            <person name="Coleine C."/>
            <person name="Masonjones S."/>
            <person name="Stajich J.E."/>
        </authorList>
    </citation>
    <scope>NUCLEOTIDE SEQUENCE [LARGE SCALE GENOMIC DNA]</scope>
    <source>
        <strain evidence="7">CCFEE 5527</strain>
    </source>
</reference>
<evidence type="ECO:0000256" key="1">
    <source>
        <dbReference type="ARBA" id="ARBA00004141"/>
    </source>
</evidence>
<dbReference type="InterPro" id="IPR050598">
    <property type="entry name" value="AminoAcid_Transporter"/>
</dbReference>
<keyword evidence="7" id="KW-1185">Reference proteome</keyword>
<evidence type="ECO:0000256" key="5">
    <source>
        <dbReference type="SAM" id="Phobius"/>
    </source>
</evidence>
<dbReference type="PANTHER" id="PTHR11785">
    <property type="entry name" value="AMINO ACID TRANSPORTER"/>
    <property type="match status" value="1"/>
</dbReference>
<dbReference type="InParanoid" id="A0A1V8TBF2"/>
<keyword evidence="4 5" id="KW-0472">Membrane</keyword>
<dbReference type="PIRSF" id="PIRSF006060">
    <property type="entry name" value="AA_transporter"/>
    <property type="match status" value="1"/>
</dbReference>
<dbReference type="Proteomes" id="UP000192596">
    <property type="component" value="Unassembled WGS sequence"/>
</dbReference>
<feature type="transmembrane region" description="Helical" evidence="5">
    <location>
        <begin position="80"/>
        <end position="102"/>
    </location>
</feature>
<comment type="subcellular location">
    <subcellularLocation>
        <location evidence="1">Membrane</location>
        <topology evidence="1">Multi-pass membrane protein</topology>
    </subcellularLocation>
</comment>
<evidence type="ECO:0000256" key="4">
    <source>
        <dbReference type="ARBA" id="ARBA00023136"/>
    </source>
</evidence>
<dbReference type="AlphaFoldDB" id="A0A1V8TBF2"/>
<gene>
    <name evidence="6" type="ORF">B0A48_06559</name>
</gene>
<feature type="transmembrane region" description="Helical" evidence="5">
    <location>
        <begin position="393"/>
        <end position="409"/>
    </location>
</feature>
<keyword evidence="3 5" id="KW-1133">Transmembrane helix</keyword>
<organism evidence="6 7">
    <name type="scientific">Cryoendolithus antarcticus</name>
    <dbReference type="NCBI Taxonomy" id="1507870"/>
    <lineage>
        <taxon>Eukaryota</taxon>
        <taxon>Fungi</taxon>
        <taxon>Dikarya</taxon>
        <taxon>Ascomycota</taxon>
        <taxon>Pezizomycotina</taxon>
        <taxon>Dothideomycetes</taxon>
        <taxon>Dothideomycetidae</taxon>
        <taxon>Cladosporiales</taxon>
        <taxon>Cladosporiaceae</taxon>
        <taxon>Cryoendolithus</taxon>
    </lineage>
</organism>
<sequence length="534" mass="58705">MEDSEKAGIARERALSPHSEQQVLKTGTLACITEQGENGAESNIQEASGWYTILFLNIGQMIGTGVFSTPESILTSTGSVGVSLMFWLVGFVVSMAGLALYLELASYFPARSGAEVVYLEQAFPRPRYFFQVAFAVQSVLLSFSSSNAIVLAQYIFRMAGHTATPWEQKGVAVAGYTVVTMLGIYSNRLSLLLSDIIGFIKVSTLIFISITGLVVLGGHTSVKDPHHNFRDPFAGTTGDGNGLATALVRITFAYAGYQNCFNVMAEVKDPIRTMKRIAPLSLLVISILYMLCNIAYFAAVPKEEIATSKTTAASLFLSAVFGAKAAKGLKILVILSALRNLITVLIGQSRVIREIAIRHSDRAIRPQVEHDSSNIIAPPAGDAFNFVVDLQNYPDSAFLFLMSIGLYFIRYQRKKIGLCRAPFKAWDIGIALYILTKVFLLVMPWYPQKGGRNGGDVSFWYATYCVVGLVIIGLCGVYYYFWIYAIPKWRGYAIRQTRLVLDDGAVTHQLVKVPLTELEGWDDFQDVNGNKLDG</sequence>
<evidence type="ECO:0000256" key="2">
    <source>
        <dbReference type="ARBA" id="ARBA00022692"/>
    </source>
</evidence>
<name>A0A1V8TBF2_9PEZI</name>
<evidence type="ECO:0000313" key="6">
    <source>
        <dbReference type="EMBL" id="OQO08689.1"/>
    </source>
</evidence>
<evidence type="ECO:0008006" key="8">
    <source>
        <dbReference type="Google" id="ProtNLM"/>
    </source>
</evidence>
<dbReference type="STRING" id="1507870.A0A1V8TBF2"/>
<dbReference type="GO" id="GO:0016020">
    <property type="term" value="C:membrane"/>
    <property type="evidence" value="ECO:0007669"/>
    <property type="project" value="UniProtKB-SubCell"/>
</dbReference>
<dbReference type="Pfam" id="PF13520">
    <property type="entry name" value="AA_permease_2"/>
    <property type="match status" value="2"/>
</dbReference>
<dbReference type="OrthoDB" id="5982228at2759"/>
<feature type="transmembrane region" description="Helical" evidence="5">
    <location>
        <begin position="430"/>
        <end position="447"/>
    </location>
</feature>
<keyword evidence="2 5" id="KW-0812">Transmembrane</keyword>
<dbReference type="Gene3D" id="1.20.1740.10">
    <property type="entry name" value="Amino acid/polyamine transporter I"/>
    <property type="match status" value="1"/>
</dbReference>
<protein>
    <recommendedName>
        <fullName evidence="8">Amino acid permease/ SLC12A domain-containing protein</fullName>
    </recommendedName>
</protein>
<feature type="transmembrane region" description="Helical" evidence="5">
    <location>
        <begin position="128"/>
        <end position="150"/>
    </location>
</feature>
<feature type="transmembrane region" description="Helical" evidence="5">
    <location>
        <begin position="171"/>
        <end position="190"/>
    </location>
</feature>
<dbReference type="InterPro" id="IPR002293">
    <property type="entry name" value="AA/rel_permease1"/>
</dbReference>
<feature type="transmembrane region" description="Helical" evidence="5">
    <location>
        <begin position="49"/>
        <end position="68"/>
    </location>
</feature>
<accession>A0A1V8TBF2</accession>
<feature type="transmembrane region" description="Helical" evidence="5">
    <location>
        <begin position="459"/>
        <end position="481"/>
    </location>
</feature>
<proteinExistence type="predicted"/>
<evidence type="ECO:0000313" key="7">
    <source>
        <dbReference type="Proteomes" id="UP000192596"/>
    </source>
</evidence>
<feature type="transmembrane region" description="Helical" evidence="5">
    <location>
        <begin position="196"/>
        <end position="216"/>
    </location>
</feature>
<dbReference type="EMBL" id="NAJO01000012">
    <property type="protein sequence ID" value="OQO08689.1"/>
    <property type="molecule type" value="Genomic_DNA"/>
</dbReference>
<comment type="caution">
    <text evidence="6">The sequence shown here is derived from an EMBL/GenBank/DDBJ whole genome shotgun (WGS) entry which is preliminary data.</text>
</comment>
<feature type="transmembrane region" description="Helical" evidence="5">
    <location>
        <begin position="277"/>
        <end position="299"/>
    </location>
</feature>
<evidence type="ECO:0000256" key="3">
    <source>
        <dbReference type="ARBA" id="ARBA00022989"/>
    </source>
</evidence>
<dbReference type="PANTHER" id="PTHR11785:SF353">
    <property type="entry name" value="METHIONINE TRANSPORTER (EUROFUNG)"/>
    <property type="match status" value="1"/>
</dbReference>